<proteinExistence type="predicted"/>
<dbReference type="SUPFAM" id="SSF55073">
    <property type="entry name" value="Nucleotide cyclase"/>
    <property type="match status" value="1"/>
</dbReference>
<name>A0A9J6PGB3_9PROT</name>
<comment type="caution">
    <text evidence="4">The sequence shown here is derived from an EMBL/GenBank/DDBJ whole genome shotgun (WGS) entry which is preliminary data.</text>
</comment>
<dbReference type="EMBL" id="JAMZFT010000004">
    <property type="protein sequence ID" value="MCP1337777.1"/>
    <property type="molecule type" value="Genomic_DNA"/>
</dbReference>
<dbReference type="Gene3D" id="3.30.70.1230">
    <property type="entry name" value="Nucleotide cyclase"/>
    <property type="match status" value="1"/>
</dbReference>
<dbReference type="PROSITE" id="PS50125">
    <property type="entry name" value="GUANYLATE_CYCLASE_2"/>
    <property type="match status" value="1"/>
</dbReference>
<dbReference type="CDD" id="cd17536">
    <property type="entry name" value="REC_YesN-like"/>
    <property type="match status" value="1"/>
</dbReference>
<dbReference type="PANTHER" id="PTHR43081:SF20">
    <property type="entry name" value="TWO-COMPONENT RESPONSE REGULATOR"/>
    <property type="match status" value="1"/>
</dbReference>
<dbReference type="Pfam" id="PF00072">
    <property type="entry name" value="Response_reg"/>
    <property type="match status" value="1"/>
</dbReference>
<protein>
    <submittedName>
        <fullName evidence="4">Response regulator</fullName>
    </submittedName>
</protein>
<dbReference type="SMART" id="SM00044">
    <property type="entry name" value="CYCc"/>
    <property type="match status" value="1"/>
</dbReference>
<sequence length="418" mass="45348">MTGAVRILVVDDEPDIEALVTQRFRREIRKGEMSFVFARDGEEALKVLDSDPEVLMVLSDINMPRMDGLTLLSRIGEAHRDLRTVVVSAYGDMTNIRTAMNRGAFDFLTKPIEFSDLDTTIRKTLSHLEEYREMQRRQAEAELSRAILARYFSPNIVASLSSQSGGFKPRGEWREATFLFTDLAGFTHLVETTSPDVIGDLLNAYIDGIARIVFAHDGTMMKVIGDAIHAAFGAPVAQPDHAERAVACALDIDEFAEAYREHWRARGIDLGATRIGVNSGKAMIGDFGGDAFFDYTAYGDAVNIASRLEAANKVLGTRLCVSQNTVDRIAGFTGRPIGLLQLPGMSEPVPAYEPLDPSRADSPEVAAYTSAYGLLAGGDTSARQAFAALVGAAPDDPLTLFHLQRTLAGATGILIDAG</sequence>
<feature type="modified residue" description="4-aspartylphosphate" evidence="1">
    <location>
        <position position="60"/>
    </location>
</feature>
<dbReference type="SUPFAM" id="SSF52172">
    <property type="entry name" value="CheY-like"/>
    <property type="match status" value="1"/>
</dbReference>
<dbReference type="GO" id="GO:0000160">
    <property type="term" value="P:phosphorelay signal transduction system"/>
    <property type="evidence" value="ECO:0007669"/>
    <property type="project" value="InterPro"/>
</dbReference>
<dbReference type="PANTHER" id="PTHR43081">
    <property type="entry name" value="ADENYLATE CYCLASE, TERMINAL-DIFFERENTIATION SPECIFIC-RELATED"/>
    <property type="match status" value="1"/>
</dbReference>
<evidence type="ECO:0000256" key="1">
    <source>
        <dbReference type="PROSITE-ProRule" id="PRU00169"/>
    </source>
</evidence>
<dbReference type="CDD" id="cd07302">
    <property type="entry name" value="CHD"/>
    <property type="match status" value="1"/>
</dbReference>
<keyword evidence="1" id="KW-0597">Phosphoprotein</keyword>
<dbReference type="AlphaFoldDB" id="A0A9J6PGB3"/>
<reference evidence="4" key="1">
    <citation type="submission" date="2022-06" db="EMBL/GenBank/DDBJ databases">
        <title>Isolation and Genomics of Futiania mangrovii gen. nov., sp. nov., a Rare and Metabolically-versatile member in the Class Alphaproteobacteria.</title>
        <authorList>
            <person name="Liu L."/>
            <person name="Huang W.-C."/>
            <person name="Pan J."/>
            <person name="Li J."/>
            <person name="Huang Y."/>
            <person name="Du H."/>
            <person name="Liu Y."/>
            <person name="Li M."/>
        </authorList>
    </citation>
    <scope>NUCLEOTIDE SEQUENCE</scope>
    <source>
        <strain evidence="4">FT118</strain>
    </source>
</reference>
<dbReference type="InterPro" id="IPR001789">
    <property type="entry name" value="Sig_transdc_resp-reg_receiver"/>
</dbReference>
<dbReference type="Proteomes" id="UP001055804">
    <property type="component" value="Unassembled WGS sequence"/>
</dbReference>
<feature type="domain" description="Response regulatory" evidence="2">
    <location>
        <begin position="6"/>
        <end position="125"/>
    </location>
</feature>
<dbReference type="InterPro" id="IPR029787">
    <property type="entry name" value="Nucleotide_cyclase"/>
</dbReference>
<dbReference type="InterPro" id="IPR011006">
    <property type="entry name" value="CheY-like_superfamily"/>
</dbReference>
<dbReference type="InterPro" id="IPR001054">
    <property type="entry name" value="A/G_cyclase"/>
</dbReference>
<dbReference type="InterPro" id="IPR050697">
    <property type="entry name" value="Adenylyl/Guanylyl_Cyclase_3/4"/>
</dbReference>
<dbReference type="GO" id="GO:0004016">
    <property type="term" value="F:adenylate cyclase activity"/>
    <property type="evidence" value="ECO:0007669"/>
    <property type="project" value="UniProtKB-ARBA"/>
</dbReference>
<dbReference type="RefSeq" id="WP_269333740.1">
    <property type="nucleotide sequence ID" value="NZ_JAMZFT010000004.1"/>
</dbReference>
<dbReference type="PROSITE" id="PS50110">
    <property type="entry name" value="RESPONSE_REGULATORY"/>
    <property type="match status" value="1"/>
</dbReference>
<gene>
    <name evidence="4" type="ORF">NJQ99_15255</name>
</gene>
<keyword evidence="5" id="KW-1185">Reference proteome</keyword>
<organism evidence="4 5">
    <name type="scientific">Futiania mangrovi</name>
    <dbReference type="NCBI Taxonomy" id="2959716"/>
    <lineage>
        <taxon>Bacteria</taxon>
        <taxon>Pseudomonadati</taxon>
        <taxon>Pseudomonadota</taxon>
        <taxon>Alphaproteobacteria</taxon>
        <taxon>Futianiales</taxon>
        <taxon>Futianiaceae</taxon>
        <taxon>Futiania</taxon>
    </lineage>
</organism>
<evidence type="ECO:0000313" key="4">
    <source>
        <dbReference type="EMBL" id="MCP1337777.1"/>
    </source>
</evidence>
<evidence type="ECO:0000313" key="5">
    <source>
        <dbReference type="Proteomes" id="UP001055804"/>
    </source>
</evidence>
<dbReference type="SMART" id="SM00448">
    <property type="entry name" value="REC"/>
    <property type="match status" value="1"/>
</dbReference>
<accession>A0A9J6PGB3</accession>
<evidence type="ECO:0000259" key="2">
    <source>
        <dbReference type="PROSITE" id="PS50110"/>
    </source>
</evidence>
<feature type="domain" description="Guanylate cyclase" evidence="3">
    <location>
        <begin position="177"/>
        <end position="309"/>
    </location>
</feature>
<dbReference type="GO" id="GO:0006171">
    <property type="term" value="P:cAMP biosynthetic process"/>
    <property type="evidence" value="ECO:0007669"/>
    <property type="project" value="TreeGrafter"/>
</dbReference>
<dbReference type="Pfam" id="PF00211">
    <property type="entry name" value="Guanylate_cyc"/>
    <property type="match status" value="1"/>
</dbReference>
<dbReference type="Gene3D" id="3.40.50.2300">
    <property type="match status" value="1"/>
</dbReference>
<evidence type="ECO:0000259" key="3">
    <source>
        <dbReference type="PROSITE" id="PS50125"/>
    </source>
</evidence>